<evidence type="ECO:0008006" key="3">
    <source>
        <dbReference type="Google" id="ProtNLM"/>
    </source>
</evidence>
<keyword evidence="1" id="KW-0472">Membrane</keyword>
<protein>
    <recommendedName>
        <fullName evidence="3">Membrane protein triplicated sequence</fullName>
    </recommendedName>
</protein>
<accession>A0AB39ASH3</accession>
<name>A0AB39ASH3_9GAMM</name>
<gene>
    <name evidence="2" type="ORF">ABZP26_04280</name>
</gene>
<sequence length="178" mass="21101">MILTELFGLFSLSAFTMWGFLMTFFFNVFVYSLDVKRGTTLLLSSFIMMVSYTLSDYFYTWLSMKDSIYLDWAMYDIVTIIALVCIYKIIKKTTPSFMYLIIGLSINSILFLCMYLDIYILENKEPWFLWDAYTYTVNLVDFIMIVVLIIDRDFLGLHKFKNKILSSFQRPKIARDCN</sequence>
<dbReference type="RefSeq" id="WP_368485402.1">
    <property type="nucleotide sequence ID" value="NZ_CP162514.1"/>
</dbReference>
<feature type="transmembrane region" description="Helical" evidence="1">
    <location>
        <begin position="72"/>
        <end position="90"/>
    </location>
</feature>
<evidence type="ECO:0000313" key="2">
    <source>
        <dbReference type="EMBL" id="XDH88409.1"/>
    </source>
</evidence>
<keyword evidence="1" id="KW-1133">Transmembrane helix</keyword>
<feature type="transmembrane region" description="Helical" evidence="1">
    <location>
        <begin position="6"/>
        <end position="29"/>
    </location>
</feature>
<feature type="transmembrane region" description="Helical" evidence="1">
    <location>
        <begin position="41"/>
        <end position="60"/>
    </location>
</feature>
<feature type="transmembrane region" description="Helical" evidence="1">
    <location>
        <begin position="132"/>
        <end position="150"/>
    </location>
</feature>
<proteinExistence type="predicted"/>
<reference evidence="2" key="1">
    <citation type="submission" date="2024-07" db="EMBL/GenBank/DDBJ databases">
        <authorList>
            <person name="Jiang Y."/>
            <person name="Qin Q."/>
        </authorList>
    </citation>
    <scope>NUCLEOTIDE SEQUENCE</scope>
    <source>
        <strain evidence="2">SD03</strain>
    </source>
</reference>
<evidence type="ECO:0000256" key="1">
    <source>
        <dbReference type="SAM" id="Phobius"/>
    </source>
</evidence>
<keyword evidence="1" id="KW-0812">Transmembrane</keyword>
<dbReference type="AlphaFoldDB" id="A0AB39ASH3"/>
<dbReference type="EMBL" id="CP162514">
    <property type="protein sequence ID" value="XDH88409.1"/>
    <property type="molecule type" value="Genomic_DNA"/>
</dbReference>
<feature type="transmembrane region" description="Helical" evidence="1">
    <location>
        <begin position="97"/>
        <end position="120"/>
    </location>
</feature>
<organism evidence="2">
    <name type="scientific">Pseudoalteromonas sp. SD03</name>
    <dbReference type="NCBI Taxonomy" id="3231719"/>
    <lineage>
        <taxon>Bacteria</taxon>
        <taxon>Pseudomonadati</taxon>
        <taxon>Pseudomonadota</taxon>
        <taxon>Gammaproteobacteria</taxon>
        <taxon>Alteromonadales</taxon>
        <taxon>Pseudoalteromonadaceae</taxon>
        <taxon>Pseudoalteromonas</taxon>
    </lineage>
</organism>